<reference evidence="1 2" key="1">
    <citation type="journal article" date="2015" name="Genome Biol. Evol.">
        <title>Comparative Genomics of a Bacterivorous Green Alga Reveals Evolutionary Causalities and Consequences of Phago-Mixotrophic Mode of Nutrition.</title>
        <authorList>
            <person name="Burns J.A."/>
            <person name="Paasch A."/>
            <person name="Narechania A."/>
            <person name="Kim E."/>
        </authorList>
    </citation>
    <scope>NUCLEOTIDE SEQUENCE [LARGE SCALE GENOMIC DNA]</scope>
    <source>
        <strain evidence="1 2">PLY_AMNH</strain>
    </source>
</reference>
<comment type="caution">
    <text evidence="1">The sequence shown here is derived from an EMBL/GenBank/DDBJ whole genome shotgun (WGS) entry which is preliminary data.</text>
</comment>
<gene>
    <name evidence="1" type="ORF">CYMTET_6559</name>
</gene>
<name>A0AAE0GXA7_9CHLO</name>
<protein>
    <submittedName>
        <fullName evidence="1">Uncharacterized protein</fullName>
    </submittedName>
</protein>
<sequence length="139" mass="15003">MHGGIGDLSPELQALVLARFFSAAASTSGASLFNLDDVTLVVRKEANELLFSTLELLAKPHTPAAAWIDAPAHVYPRDGKRALLEILREVSAAGAAFDSTQDFLDIRFEAGVDPRKKNVDFNAAYALASQRNTFRTPSS</sequence>
<accession>A0AAE0GXA7</accession>
<dbReference type="Proteomes" id="UP001190700">
    <property type="component" value="Unassembled WGS sequence"/>
</dbReference>
<proteinExistence type="predicted"/>
<keyword evidence="2" id="KW-1185">Reference proteome</keyword>
<organism evidence="1 2">
    <name type="scientific">Cymbomonas tetramitiformis</name>
    <dbReference type="NCBI Taxonomy" id="36881"/>
    <lineage>
        <taxon>Eukaryota</taxon>
        <taxon>Viridiplantae</taxon>
        <taxon>Chlorophyta</taxon>
        <taxon>Pyramimonadophyceae</taxon>
        <taxon>Pyramimonadales</taxon>
        <taxon>Pyramimonadaceae</taxon>
        <taxon>Cymbomonas</taxon>
    </lineage>
</organism>
<evidence type="ECO:0000313" key="1">
    <source>
        <dbReference type="EMBL" id="KAK3285848.1"/>
    </source>
</evidence>
<dbReference type="EMBL" id="LGRX02001605">
    <property type="protein sequence ID" value="KAK3285848.1"/>
    <property type="molecule type" value="Genomic_DNA"/>
</dbReference>
<dbReference type="AlphaFoldDB" id="A0AAE0GXA7"/>
<evidence type="ECO:0000313" key="2">
    <source>
        <dbReference type="Proteomes" id="UP001190700"/>
    </source>
</evidence>